<organism evidence="2 3">
    <name type="scientific">Actinomyces howellii</name>
    <dbReference type="NCBI Taxonomy" id="52771"/>
    <lineage>
        <taxon>Bacteria</taxon>
        <taxon>Bacillati</taxon>
        <taxon>Actinomycetota</taxon>
        <taxon>Actinomycetes</taxon>
        <taxon>Actinomycetales</taxon>
        <taxon>Actinomycetaceae</taxon>
        <taxon>Actinomyces</taxon>
    </lineage>
</organism>
<proteinExistence type="predicted"/>
<name>A0A3S4RXB6_9ACTO</name>
<evidence type="ECO:0000313" key="3">
    <source>
        <dbReference type="Proteomes" id="UP000266895"/>
    </source>
</evidence>
<keyword evidence="3" id="KW-1185">Reference proteome</keyword>
<feature type="compositionally biased region" description="Low complexity" evidence="1">
    <location>
        <begin position="219"/>
        <end position="237"/>
    </location>
</feature>
<accession>A0A3S4RXB6</accession>
<reference evidence="2 3" key="1">
    <citation type="submission" date="2018-12" db="EMBL/GenBank/DDBJ databases">
        <authorList>
            <consortium name="Pathogen Informatics"/>
        </authorList>
    </citation>
    <scope>NUCLEOTIDE SEQUENCE [LARGE SCALE GENOMIC DNA]</scope>
    <source>
        <strain evidence="2 3">NCTC11636</strain>
    </source>
</reference>
<gene>
    <name evidence="2" type="ORF">NCTC11636_01827</name>
</gene>
<evidence type="ECO:0000256" key="1">
    <source>
        <dbReference type="SAM" id="MobiDB-lite"/>
    </source>
</evidence>
<dbReference type="AlphaFoldDB" id="A0A3S4RXB6"/>
<evidence type="ECO:0000313" key="2">
    <source>
        <dbReference type="EMBL" id="VEG28998.1"/>
    </source>
</evidence>
<feature type="region of interest" description="Disordered" evidence="1">
    <location>
        <begin position="203"/>
        <end position="237"/>
    </location>
</feature>
<dbReference type="EMBL" id="LR134350">
    <property type="protein sequence ID" value="VEG28998.1"/>
    <property type="molecule type" value="Genomic_DNA"/>
</dbReference>
<dbReference type="RefSeq" id="WP_126382842.1">
    <property type="nucleotide sequence ID" value="NZ_LR134350.1"/>
</dbReference>
<dbReference type="OrthoDB" id="3260703at2"/>
<dbReference type="Proteomes" id="UP000266895">
    <property type="component" value="Chromosome"/>
</dbReference>
<sequence length="237" mass="25096">MRRMWRGVLGSGVRGLVAVGVVVAAAGCGVLAGDEASPTPYASWTREPRPLEALAEEVVCGVFSKNDLAQHLGYQASYYRLRTSPAGQLRGDWYLCLVEPFESGNLGTITVNYSLFDDIWVPEGDPDLRFDGISAAYPGEAQPLVFGTVEGEGWVWVDYRTAYVAWRYPTGYVLTASMETATAPTAEQIAGFQAVMEPALGQIPGLAGGPAQAEEVSAPTGVPTPSSTGSSESTPTP</sequence>
<dbReference type="KEGG" id="ahw:NCTC11636_01827"/>
<protein>
    <submittedName>
        <fullName evidence="2">Uncharacterized protein</fullName>
    </submittedName>
</protein>
<dbReference type="PROSITE" id="PS51257">
    <property type="entry name" value="PROKAR_LIPOPROTEIN"/>
    <property type="match status" value="1"/>
</dbReference>